<feature type="transmembrane region" description="Helical" evidence="2">
    <location>
        <begin position="82"/>
        <end position="101"/>
    </location>
</feature>
<name>A0A0M9VMT8_9MICO</name>
<dbReference type="EMBL" id="LAVO01000001">
    <property type="protein sequence ID" value="KOS12382.1"/>
    <property type="molecule type" value="Genomic_DNA"/>
</dbReference>
<evidence type="ECO:0000256" key="1">
    <source>
        <dbReference type="SAM" id="MobiDB-lite"/>
    </source>
</evidence>
<dbReference type="Proteomes" id="UP000037737">
    <property type="component" value="Unassembled WGS sequence"/>
</dbReference>
<evidence type="ECO:0008006" key="5">
    <source>
        <dbReference type="Google" id="ProtNLM"/>
    </source>
</evidence>
<keyword evidence="2" id="KW-0812">Transmembrane</keyword>
<proteinExistence type="predicted"/>
<accession>A0A0M9VMT8</accession>
<dbReference type="PATRIC" id="fig|84292.3.peg.460"/>
<feature type="transmembrane region" description="Helical" evidence="2">
    <location>
        <begin position="154"/>
        <end position="175"/>
    </location>
</feature>
<dbReference type="InterPro" id="IPR021315">
    <property type="entry name" value="Gap/Sap"/>
</dbReference>
<sequence length="265" mass="27554">MDLLPGVPLPVTLLVLALVDSLSIGTLLIPLFLLVAPGRVRAGRVLLYLATVAGFYFAVGVLILLGAVNLAEVAQQALASSAGQWGRLLVGGTLVIVAFAIPTSSHARSSVTAGSRTAPDSGGARPSPDDGMEPGPGRLSRWRDRLLDPTTRPIGVMAVAVGAGVIELATMLPYLLAISVLASSDLAPITQVPAVAAYCVVMTLPALVLLLFRTLAHRVIDRPLQRMTVWLQRTAAENTAWIVGIVGFLIARGAISDLGGFGILS</sequence>
<feature type="region of interest" description="Disordered" evidence="1">
    <location>
        <begin position="110"/>
        <end position="142"/>
    </location>
</feature>
<feature type="transmembrane region" description="Helical" evidence="2">
    <location>
        <begin position="12"/>
        <end position="34"/>
    </location>
</feature>
<keyword evidence="4" id="KW-1185">Reference proteome</keyword>
<keyword evidence="2" id="KW-1133">Transmembrane helix</keyword>
<evidence type="ECO:0000313" key="3">
    <source>
        <dbReference type="EMBL" id="KOS12382.1"/>
    </source>
</evidence>
<reference evidence="3" key="1">
    <citation type="submission" date="2015-04" db="EMBL/GenBank/DDBJ databases">
        <title>Complete genome sequence of Microbacterium chocolatum SIT 101, a bacterium enantioselectively hydrolyzing mesomeric diesters.</title>
        <authorList>
            <person name="Li X."/>
            <person name="Xu Y."/>
        </authorList>
    </citation>
    <scope>NUCLEOTIDE SEQUENCE [LARGE SCALE GENOMIC DNA]</scope>
    <source>
        <strain evidence="3">SIT 101</strain>
    </source>
</reference>
<feature type="transmembrane region" description="Helical" evidence="2">
    <location>
        <begin position="235"/>
        <end position="255"/>
    </location>
</feature>
<evidence type="ECO:0000256" key="2">
    <source>
        <dbReference type="SAM" id="Phobius"/>
    </source>
</evidence>
<feature type="transmembrane region" description="Helical" evidence="2">
    <location>
        <begin position="46"/>
        <end position="70"/>
    </location>
</feature>
<gene>
    <name evidence="3" type="ORF">XI38_02210</name>
</gene>
<organism evidence="3 4">
    <name type="scientific">Microbacterium aurantiacum</name>
    <dbReference type="NCBI Taxonomy" id="162393"/>
    <lineage>
        <taxon>Bacteria</taxon>
        <taxon>Bacillati</taxon>
        <taxon>Actinomycetota</taxon>
        <taxon>Actinomycetes</taxon>
        <taxon>Micrococcales</taxon>
        <taxon>Microbacteriaceae</taxon>
        <taxon>Microbacterium</taxon>
    </lineage>
</organism>
<keyword evidence="2" id="KW-0472">Membrane</keyword>
<protein>
    <recommendedName>
        <fullName evidence="5">Sap-like sulfolipid-1-addressing protein</fullName>
    </recommendedName>
</protein>
<evidence type="ECO:0000313" key="4">
    <source>
        <dbReference type="Proteomes" id="UP000037737"/>
    </source>
</evidence>
<dbReference type="Pfam" id="PF11139">
    <property type="entry name" value="SfLAP"/>
    <property type="match status" value="1"/>
</dbReference>
<dbReference type="OrthoDB" id="7062264at2"/>
<dbReference type="AlphaFoldDB" id="A0A0M9VMT8"/>
<dbReference type="KEGG" id="mcw:A8L33_04075"/>
<feature type="transmembrane region" description="Helical" evidence="2">
    <location>
        <begin position="195"/>
        <end position="215"/>
    </location>
</feature>
<comment type="caution">
    <text evidence="3">The sequence shown here is derived from an EMBL/GenBank/DDBJ whole genome shotgun (WGS) entry which is preliminary data.</text>
</comment>